<dbReference type="STRING" id="1121362.A605_06725"/>
<dbReference type="AlphaFoldDB" id="M1NS86"/>
<name>M1NS86_9CORY</name>
<accession>M1NS86</accession>
<dbReference type="Proteomes" id="UP000011723">
    <property type="component" value="Chromosome"/>
</dbReference>
<proteinExistence type="predicted"/>
<keyword evidence="2" id="KW-1185">Reference proteome</keyword>
<dbReference type="PATRIC" id="fig|1121362.3.peg.1357"/>
<dbReference type="EMBL" id="CP003697">
    <property type="protein sequence ID" value="AGF72347.1"/>
    <property type="molecule type" value="Genomic_DNA"/>
</dbReference>
<dbReference type="RefSeq" id="WP_015400766.1">
    <property type="nucleotide sequence ID" value="NC_020302.1"/>
</dbReference>
<organism evidence="1 2">
    <name type="scientific">Corynebacterium halotolerans YIM 70093 = DSM 44683</name>
    <dbReference type="NCBI Taxonomy" id="1121362"/>
    <lineage>
        <taxon>Bacteria</taxon>
        <taxon>Bacillati</taxon>
        <taxon>Actinomycetota</taxon>
        <taxon>Actinomycetes</taxon>
        <taxon>Mycobacteriales</taxon>
        <taxon>Corynebacteriaceae</taxon>
        <taxon>Corynebacterium</taxon>
    </lineage>
</organism>
<gene>
    <name evidence="1" type="ORF">A605_06725</name>
</gene>
<evidence type="ECO:0000313" key="2">
    <source>
        <dbReference type="Proteomes" id="UP000011723"/>
    </source>
</evidence>
<dbReference type="HOGENOM" id="CLU_1616239_0_0_11"/>
<dbReference type="eggNOG" id="COG3170">
    <property type="taxonomic scope" value="Bacteria"/>
</dbReference>
<dbReference type="KEGG" id="chn:A605_06725"/>
<dbReference type="OrthoDB" id="2426596at2"/>
<reference evidence="1 2" key="1">
    <citation type="journal article" date="2012" name="Stand. Genomic Sci.">
        <title>Genome sequence of the halotolerant bacterium Corynebacterium halotolerans type strain YIM 70093(T) (= DSM 44683(T)).</title>
        <authorList>
            <person name="Ruckert C."/>
            <person name="Albersmeier A."/>
            <person name="Al-Dilaimi A."/>
            <person name="Niehaus K."/>
            <person name="Szczepanowski R."/>
            <person name="Kalinowski J."/>
        </authorList>
    </citation>
    <scope>NUCLEOTIDE SEQUENCE [LARGE SCALE GENOMIC DNA]</scope>
    <source>
        <strain evidence="1">YIM 70093</strain>
    </source>
</reference>
<protein>
    <submittedName>
        <fullName evidence="1">Uncharacterized protein</fullName>
    </submittedName>
</protein>
<evidence type="ECO:0000313" key="1">
    <source>
        <dbReference type="EMBL" id="AGF72347.1"/>
    </source>
</evidence>
<sequence length="164" mass="18210">MSRLTVHLRGATTTPEQLVLAFWEGFAQFHGGIVYLTSDPSGDDGGAGRRDALARLSPEFREVYDSGLRLHWPERDFLLAESNLTELADPDWGHAAGSGWREGRWPGPTPQMIWPADHSWVIATEIDWDSTIVAGPHVLIDAVLADPAFEAFETDPDRHPSEPR</sequence>